<dbReference type="EMBL" id="JAENGZ010002111">
    <property type="protein sequence ID" value="KAG6944827.1"/>
    <property type="molecule type" value="Genomic_DNA"/>
</dbReference>
<sequence>MLNPKEWTCSCIFRVTRLLPYRHVIYLRKATNCARVLDERVLYPRWLLKIYRHLKNTTSSDNVEDPFEIRGIHPPM</sequence>
<dbReference type="Proteomes" id="UP000688947">
    <property type="component" value="Unassembled WGS sequence"/>
</dbReference>
<gene>
    <name evidence="1" type="ORF">JG687_00017632</name>
</gene>
<reference evidence="1" key="1">
    <citation type="submission" date="2021-01" db="EMBL/GenBank/DDBJ databases">
        <title>Phytophthora aleatoria, a newly-described species from Pinus radiata is distinct from Phytophthora cactorum isolates based on comparative genomics.</title>
        <authorList>
            <person name="Mcdougal R."/>
            <person name="Panda P."/>
            <person name="Williams N."/>
            <person name="Studholme D.J."/>
        </authorList>
    </citation>
    <scope>NUCLEOTIDE SEQUENCE</scope>
    <source>
        <strain evidence="1">NZFS 3830</strain>
    </source>
</reference>
<name>A0A8T1TPU0_9STRA</name>
<accession>A0A8T1TPU0</accession>
<evidence type="ECO:0008006" key="3">
    <source>
        <dbReference type="Google" id="ProtNLM"/>
    </source>
</evidence>
<proteinExistence type="predicted"/>
<dbReference type="AlphaFoldDB" id="A0A8T1TPU0"/>
<comment type="caution">
    <text evidence="1">The sequence shown here is derived from an EMBL/GenBank/DDBJ whole genome shotgun (WGS) entry which is preliminary data.</text>
</comment>
<evidence type="ECO:0000313" key="2">
    <source>
        <dbReference type="Proteomes" id="UP000688947"/>
    </source>
</evidence>
<protein>
    <recommendedName>
        <fullName evidence="3">Zinc finger, SWIM-type</fullName>
    </recommendedName>
</protein>
<dbReference type="OrthoDB" id="128552at2759"/>
<evidence type="ECO:0000313" key="1">
    <source>
        <dbReference type="EMBL" id="KAG6944827.1"/>
    </source>
</evidence>
<organism evidence="1 2">
    <name type="scientific">Phytophthora cactorum</name>
    <dbReference type="NCBI Taxonomy" id="29920"/>
    <lineage>
        <taxon>Eukaryota</taxon>
        <taxon>Sar</taxon>
        <taxon>Stramenopiles</taxon>
        <taxon>Oomycota</taxon>
        <taxon>Peronosporomycetes</taxon>
        <taxon>Peronosporales</taxon>
        <taxon>Peronosporaceae</taxon>
        <taxon>Phytophthora</taxon>
    </lineage>
</organism>